<dbReference type="InParanoid" id="A0A0A0HUX0"/>
<dbReference type="AlphaFoldDB" id="A0A0A0HUX0"/>
<sequence>MKPLPTPLKPRDRRILRVWFVPPRAGPRCAARGPYLPDTARNGAQTPPNKTCRPGTVPSSPDFDNYRRRATNVSEPVLPRTVFYSLVTLAEPTGSLKHPPHSVSSSAF</sequence>
<dbReference type="GeneID" id="22587508"/>
<keyword evidence="3" id="KW-1185">Reference proteome</keyword>
<evidence type="ECO:0000313" key="3">
    <source>
        <dbReference type="Proteomes" id="UP000001628"/>
    </source>
</evidence>
<feature type="region of interest" description="Disordered" evidence="1">
    <location>
        <begin position="30"/>
        <end position="71"/>
    </location>
</feature>
<proteinExistence type="predicted"/>
<dbReference type="VEuPathDB" id="FungiDB:PADG_11611"/>
<gene>
    <name evidence="2" type="ORF">PADG_11611</name>
</gene>
<evidence type="ECO:0000256" key="1">
    <source>
        <dbReference type="SAM" id="MobiDB-lite"/>
    </source>
</evidence>
<protein>
    <submittedName>
        <fullName evidence="2">Uncharacterized protein</fullName>
    </submittedName>
</protein>
<organism evidence="2 3">
    <name type="scientific">Paracoccidioides brasiliensis (strain Pb18)</name>
    <dbReference type="NCBI Taxonomy" id="502780"/>
    <lineage>
        <taxon>Eukaryota</taxon>
        <taxon>Fungi</taxon>
        <taxon>Dikarya</taxon>
        <taxon>Ascomycota</taxon>
        <taxon>Pezizomycotina</taxon>
        <taxon>Eurotiomycetes</taxon>
        <taxon>Eurotiomycetidae</taxon>
        <taxon>Onygenales</taxon>
        <taxon>Ajellomycetaceae</taxon>
        <taxon>Paracoccidioides</taxon>
    </lineage>
</organism>
<dbReference type="KEGG" id="pbn:PADG_11611"/>
<accession>A0A0A0HUX0</accession>
<dbReference type="EMBL" id="KN275959">
    <property type="protein sequence ID" value="KGM92407.1"/>
    <property type="molecule type" value="Genomic_DNA"/>
</dbReference>
<name>A0A0A0HUX0_PARBD</name>
<dbReference type="Proteomes" id="UP000001628">
    <property type="component" value="Unassembled WGS sequence"/>
</dbReference>
<evidence type="ECO:0000313" key="2">
    <source>
        <dbReference type="EMBL" id="KGM92407.1"/>
    </source>
</evidence>
<reference evidence="2 3" key="1">
    <citation type="journal article" date="2011" name="PLoS Genet.">
        <title>Comparative genomic analysis of human fungal pathogens causing paracoccidioidomycosis.</title>
        <authorList>
            <person name="Desjardins C.A."/>
            <person name="Champion M.D."/>
            <person name="Holder J.W."/>
            <person name="Muszewska A."/>
            <person name="Goldberg J."/>
            <person name="Bailao A.M."/>
            <person name="Brigido M.M."/>
            <person name="Ferreira M.E."/>
            <person name="Garcia A.M."/>
            <person name="Grynberg M."/>
            <person name="Gujja S."/>
            <person name="Heiman D.I."/>
            <person name="Henn M.R."/>
            <person name="Kodira C.D."/>
            <person name="Leon-Narvaez H."/>
            <person name="Longo L.V."/>
            <person name="Ma L.J."/>
            <person name="Malavazi I."/>
            <person name="Matsuo A.L."/>
            <person name="Morais F.V."/>
            <person name="Pereira M."/>
            <person name="Rodriguez-Brito S."/>
            <person name="Sakthikumar S."/>
            <person name="Salem-Izacc S.M."/>
            <person name="Sykes S.M."/>
            <person name="Teixeira M.M."/>
            <person name="Vallejo M.C."/>
            <person name="Walter M.E."/>
            <person name="Yandava C."/>
            <person name="Young S."/>
            <person name="Zeng Q."/>
            <person name="Zucker J."/>
            <person name="Felipe M.S."/>
            <person name="Goldman G.H."/>
            <person name="Haas B.J."/>
            <person name="McEwen J.G."/>
            <person name="Nino-Vega G."/>
            <person name="Puccia R."/>
            <person name="San-Blas G."/>
            <person name="Soares C.M."/>
            <person name="Birren B.W."/>
            <person name="Cuomo C.A."/>
        </authorList>
    </citation>
    <scope>NUCLEOTIDE SEQUENCE [LARGE SCALE GENOMIC DNA]</scope>
    <source>
        <strain evidence="2 3">Pb18</strain>
    </source>
</reference>
<dbReference type="HOGENOM" id="CLU_2197729_0_0_1"/>
<dbReference type="RefSeq" id="XP_010759063.1">
    <property type="nucleotide sequence ID" value="XM_010760761.1"/>
</dbReference>